<keyword evidence="3" id="KW-0808">Transferase</keyword>
<dbReference type="CDD" id="cd00156">
    <property type="entry name" value="REC"/>
    <property type="match status" value="1"/>
</dbReference>
<dbReference type="PANTHER" id="PTHR43711">
    <property type="entry name" value="TWO-COMPONENT HISTIDINE KINASE"/>
    <property type="match status" value="1"/>
</dbReference>
<dbReference type="Gene3D" id="3.40.50.2300">
    <property type="match status" value="1"/>
</dbReference>
<dbReference type="CDD" id="cd00082">
    <property type="entry name" value="HisKA"/>
    <property type="match status" value="1"/>
</dbReference>
<dbReference type="InterPro" id="IPR013656">
    <property type="entry name" value="PAS_4"/>
</dbReference>
<dbReference type="InterPro" id="IPR003661">
    <property type="entry name" value="HisK_dim/P_dom"/>
</dbReference>
<organism evidence="11 12">
    <name type="scientific">Salinadaptatus halalkaliphilus</name>
    <dbReference type="NCBI Taxonomy" id="2419781"/>
    <lineage>
        <taxon>Archaea</taxon>
        <taxon>Methanobacteriati</taxon>
        <taxon>Methanobacteriota</taxon>
        <taxon>Stenosarchaea group</taxon>
        <taxon>Halobacteria</taxon>
        <taxon>Halobacteriales</taxon>
        <taxon>Natrialbaceae</taxon>
        <taxon>Salinadaptatus</taxon>
    </lineage>
</organism>
<dbReference type="SMART" id="SM00091">
    <property type="entry name" value="PAS"/>
    <property type="match status" value="2"/>
</dbReference>
<feature type="domain" description="PAS" evidence="9">
    <location>
        <begin position="164"/>
        <end position="234"/>
    </location>
</feature>
<feature type="domain" description="Histidine kinase" evidence="7">
    <location>
        <begin position="430"/>
        <end position="624"/>
    </location>
</feature>
<evidence type="ECO:0000256" key="3">
    <source>
        <dbReference type="ARBA" id="ARBA00022679"/>
    </source>
</evidence>
<feature type="domain" description="Response regulatory" evidence="8">
    <location>
        <begin position="1"/>
        <end position="123"/>
    </location>
</feature>
<dbReference type="RefSeq" id="WP_141464466.1">
    <property type="nucleotide sequence ID" value="NZ_RBZW01000021.1"/>
</dbReference>
<dbReference type="SUPFAM" id="SSF55785">
    <property type="entry name" value="PYP-like sensor domain (PAS domain)"/>
    <property type="match status" value="2"/>
</dbReference>
<sequence>MAGSTRVLYVGDDLATERGLDDCRREPTVTSLADPAAAIDRLASDDIDCVVCDAAFDEAVEMDGLDLLRTIRDRDPSLPVILVTDGSPEQTTAAIAAGVTDLHTTTSPDTATPTLASRVDVAVDSAGTAVDSVAGESTTPVGASDDGIATTETDSFQLVELFTDIDRYRPVIDGIADPVYVLDDEGVCIAANRAWSAYTGHDRSVFVGRHAREFLDEQEYETASATVANLYAEDGGRDAFEMTIETATGETRRVEVNVTVVTDETGAYAGSIGVMRDITERKARTRELGQYEAIVETAPIGLLAVDADGYLRWHNEVFTEDLGIDREIVGTHFTEIVDDGFVPEMVLDNYLDRVRHLLSDENDDERVTYETEWVDANGDRGVTEFNMGLLPLEDGEFAGTVHAFRNVTERVEYHAELERQNDRLEQFASIVSHDIRNPLNVASGYLDILEAEHDDDELEEIQWALERMEELIDDLLTLARYGRTVDERERVVLDEVLAESWAGVDTADATLVAAIDGSIIAHESRIRELFENLFRNAIEHGGLDVTVTVGRIDGEADGFFVEDDGGGLPDTEDIFEFGHTTAEDGTGFGLGIVSDIASAHGWSITACQGASGGARFEVREVTSLSEHPN</sequence>
<dbReference type="InterPro" id="IPR001610">
    <property type="entry name" value="PAC"/>
</dbReference>
<keyword evidence="12" id="KW-1185">Reference proteome</keyword>
<evidence type="ECO:0000259" key="7">
    <source>
        <dbReference type="PROSITE" id="PS50109"/>
    </source>
</evidence>
<name>A0A4S3TS29_9EURY</name>
<dbReference type="InterPro" id="IPR036097">
    <property type="entry name" value="HisK_dim/P_sf"/>
</dbReference>
<dbReference type="CDD" id="cd00130">
    <property type="entry name" value="PAS"/>
    <property type="match status" value="1"/>
</dbReference>
<dbReference type="EMBL" id="RBZW01000021">
    <property type="protein sequence ID" value="THE65418.1"/>
    <property type="molecule type" value="Genomic_DNA"/>
</dbReference>
<dbReference type="GO" id="GO:0006355">
    <property type="term" value="P:regulation of DNA-templated transcription"/>
    <property type="evidence" value="ECO:0007669"/>
    <property type="project" value="InterPro"/>
</dbReference>
<keyword evidence="5" id="KW-0902">Two-component regulatory system</keyword>
<dbReference type="PROSITE" id="PS50112">
    <property type="entry name" value="PAS"/>
    <property type="match status" value="1"/>
</dbReference>
<dbReference type="PROSITE" id="PS50113">
    <property type="entry name" value="PAC"/>
    <property type="match status" value="1"/>
</dbReference>
<dbReference type="EC" id="2.7.13.3" evidence="2"/>
<dbReference type="InterPro" id="IPR050736">
    <property type="entry name" value="Sensor_HK_Regulatory"/>
</dbReference>
<dbReference type="SMART" id="SM00387">
    <property type="entry name" value="HATPase_c"/>
    <property type="match status" value="1"/>
</dbReference>
<gene>
    <name evidence="11" type="ORF">D8Y22_09585</name>
</gene>
<evidence type="ECO:0000313" key="12">
    <source>
        <dbReference type="Proteomes" id="UP000318864"/>
    </source>
</evidence>
<evidence type="ECO:0000256" key="2">
    <source>
        <dbReference type="ARBA" id="ARBA00012438"/>
    </source>
</evidence>
<dbReference type="InterPro" id="IPR035965">
    <property type="entry name" value="PAS-like_dom_sf"/>
</dbReference>
<feature type="domain" description="PAC" evidence="10">
    <location>
        <begin position="238"/>
        <end position="290"/>
    </location>
</feature>
<evidence type="ECO:0000313" key="11">
    <source>
        <dbReference type="EMBL" id="THE65418.1"/>
    </source>
</evidence>
<comment type="catalytic activity">
    <reaction evidence="1">
        <text>ATP + protein L-histidine = ADP + protein N-phospho-L-histidine.</text>
        <dbReference type="EC" id="2.7.13.3"/>
    </reaction>
</comment>
<dbReference type="Proteomes" id="UP000318864">
    <property type="component" value="Unassembled WGS sequence"/>
</dbReference>
<dbReference type="InterPro" id="IPR000014">
    <property type="entry name" value="PAS"/>
</dbReference>
<dbReference type="SUPFAM" id="SSF52172">
    <property type="entry name" value="CheY-like"/>
    <property type="match status" value="1"/>
</dbReference>
<dbReference type="SUPFAM" id="SSF47384">
    <property type="entry name" value="Homodimeric domain of signal transducing histidine kinase"/>
    <property type="match status" value="1"/>
</dbReference>
<reference evidence="11 12" key="1">
    <citation type="submission" date="2018-10" db="EMBL/GenBank/DDBJ databases">
        <title>Natronolimnobius sp. XQ-INN 246 isolated from Inner Mongolia Autonomous Region of China.</title>
        <authorList>
            <person name="Xue Q."/>
        </authorList>
    </citation>
    <scope>NUCLEOTIDE SEQUENCE [LARGE SCALE GENOMIC DNA]</scope>
    <source>
        <strain evidence="11 12">XQ-INN 246</strain>
    </source>
</reference>
<evidence type="ECO:0000259" key="10">
    <source>
        <dbReference type="PROSITE" id="PS50113"/>
    </source>
</evidence>
<dbReference type="Pfam" id="PF00989">
    <property type="entry name" value="PAS"/>
    <property type="match status" value="1"/>
</dbReference>
<accession>A0A4S3TS29</accession>
<comment type="caution">
    <text evidence="11">The sequence shown here is derived from an EMBL/GenBank/DDBJ whole genome shotgun (WGS) entry which is preliminary data.</text>
</comment>
<evidence type="ECO:0000256" key="4">
    <source>
        <dbReference type="ARBA" id="ARBA00022777"/>
    </source>
</evidence>
<dbReference type="GO" id="GO:0000155">
    <property type="term" value="F:phosphorelay sensor kinase activity"/>
    <property type="evidence" value="ECO:0007669"/>
    <property type="project" value="InterPro"/>
</dbReference>
<dbReference type="OrthoDB" id="8127at2157"/>
<dbReference type="Gene3D" id="3.30.565.10">
    <property type="entry name" value="Histidine kinase-like ATPase, C-terminal domain"/>
    <property type="match status" value="1"/>
</dbReference>
<dbReference type="InterPro" id="IPR013767">
    <property type="entry name" value="PAS_fold"/>
</dbReference>
<dbReference type="Pfam" id="PF00512">
    <property type="entry name" value="HisKA"/>
    <property type="match status" value="1"/>
</dbReference>
<dbReference type="Gene3D" id="3.30.450.20">
    <property type="entry name" value="PAS domain"/>
    <property type="match status" value="2"/>
</dbReference>
<keyword evidence="6" id="KW-0597">Phosphoprotein</keyword>
<dbReference type="InterPro" id="IPR003594">
    <property type="entry name" value="HATPase_dom"/>
</dbReference>
<feature type="modified residue" description="4-aspartylphosphate" evidence="6">
    <location>
        <position position="53"/>
    </location>
</feature>
<dbReference type="InterPro" id="IPR001789">
    <property type="entry name" value="Sig_transdc_resp-reg_receiver"/>
</dbReference>
<dbReference type="InterPro" id="IPR000700">
    <property type="entry name" value="PAS-assoc_C"/>
</dbReference>
<keyword evidence="4" id="KW-0418">Kinase</keyword>
<dbReference type="SMART" id="SM00388">
    <property type="entry name" value="HisKA"/>
    <property type="match status" value="1"/>
</dbReference>
<protein>
    <recommendedName>
        <fullName evidence="2">histidine kinase</fullName>
        <ecNumber evidence="2">2.7.13.3</ecNumber>
    </recommendedName>
</protein>
<dbReference type="SUPFAM" id="SSF55874">
    <property type="entry name" value="ATPase domain of HSP90 chaperone/DNA topoisomerase II/histidine kinase"/>
    <property type="match status" value="1"/>
</dbReference>
<dbReference type="SMART" id="SM00448">
    <property type="entry name" value="REC"/>
    <property type="match status" value="1"/>
</dbReference>
<dbReference type="InterPro" id="IPR005467">
    <property type="entry name" value="His_kinase_dom"/>
</dbReference>
<evidence type="ECO:0000256" key="6">
    <source>
        <dbReference type="PROSITE-ProRule" id="PRU00169"/>
    </source>
</evidence>
<dbReference type="PROSITE" id="PS50110">
    <property type="entry name" value="RESPONSE_REGULATORY"/>
    <property type="match status" value="1"/>
</dbReference>
<dbReference type="Gene3D" id="1.10.287.130">
    <property type="match status" value="1"/>
</dbReference>
<evidence type="ECO:0000256" key="5">
    <source>
        <dbReference type="ARBA" id="ARBA00023012"/>
    </source>
</evidence>
<dbReference type="InterPro" id="IPR011006">
    <property type="entry name" value="CheY-like_superfamily"/>
</dbReference>
<evidence type="ECO:0000256" key="1">
    <source>
        <dbReference type="ARBA" id="ARBA00000085"/>
    </source>
</evidence>
<dbReference type="Pfam" id="PF00072">
    <property type="entry name" value="Response_reg"/>
    <property type="match status" value="1"/>
</dbReference>
<evidence type="ECO:0000259" key="9">
    <source>
        <dbReference type="PROSITE" id="PS50112"/>
    </source>
</evidence>
<dbReference type="SMART" id="SM00086">
    <property type="entry name" value="PAC"/>
    <property type="match status" value="2"/>
</dbReference>
<evidence type="ECO:0000259" key="8">
    <source>
        <dbReference type="PROSITE" id="PS50110"/>
    </source>
</evidence>
<dbReference type="PANTHER" id="PTHR43711:SF1">
    <property type="entry name" value="HISTIDINE KINASE 1"/>
    <property type="match status" value="1"/>
</dbReference>
<proteinExistence type="predicted"/>
<dbReference type="InterPro" id="IPR036890">
    <property type="entry name" value="HATPase_C_sf"/>
</dbReference>
<dbReference type="NCBIfam" id="TIGR00229">
    <property type="entry name" value="sensory_box"/>
    <property type="match status" value="2"/>
</dbReference>
<dbReference type="Pfam" id="PF02518">
    <property type="entry name" value="HATPase_c"/>
    <property type="match status" value="1"/>
</dbReference>
<dbReference type="PROSITE" id="PS50109">
    <property type="entry name" value="HIS_KIN"/>
    <property type="match status" value="1"/>
</dbReference>
<dbReference type="Pfam" id="PF08448">
    <property type="entry name" value="PAS_4"/>
    <property type="match status" value="1"/>
</dbReference>
<dbReference type="AlphaFoldDB" id="A0A4S3TS29"/>